<comment type="caution">
    <text evidence="3">Lacks conserved residue(s) required for the propagation of feature annotation.</text>
</comment>
<dbReference type="AlphaFoldDB" id="A0A9E7D487"/>
<dbReference type="EMBL" id="CP097092">
    <property type="protein sequence ID" value="UQF78747.1"/>
    <property type="molecule type" value="Genomic_DNA"/>
</dbReference>
<evidence type="ECO:0000256" key="3">
    <source>
        <dbReference type="HAMAP-Rule" id="MF_00528"/>
    </source>
</evidence>
<evidence type="ECO:0000313" key="5">
    <source>
        <dbReference type="Proteomes" id="UP000831562"/>
    </source>
</evidence>
<protein>
    <recommendedName>
        <fullName evidence="3">dTTP/UTP pyrophosphatase</fullName>
        <shortName evidence="3">dTTPase/UTPase</shortName>
        <ecNumber evidence="3">3.6.1.9</ecNumber>
    </recommendedName>
    <alternativeName>
        <fullName evidence="3">Nucleoside triphosphate pyrophosphatase</fullName>
    </alternativeName>
    <alternativeName>
        <fullName evidence="3">Nucleotide pyrophosphatase</fullName>
        <shortName evidence="3">Nucleotide PPase</shortName>
    </alternativeName>
</protein>
<comment type="similarity">
    <text evidence="3">Belongs to the Maf family. YhdE subfamily.</text>
</comment>
<evidence type="ECO:0000313" key="4">
    <source>
        <dbReference type="EMBL" id="UQF78747.1"/>
    </source>
</evidence>
<feature type="active site" description="Proton acceptor" evidence="3">
    <location>
        <position position="75"/>
    </location>
</feature>
<dbReference type="GO" id="GO:0005737">
    <property type="term" value="C:cytoplasm"/>
    <property type="evidence" value="ECO:0007669"/>
    <property type="project" value="UniProtKB-SubCell"/>
</dbReference>
<dbReference type="Pfam" id="PF02545">
    <property type="entry name" value="Maf"/>
    <property type="match status" value="1"/>
</dbReference>
<dbReference type="PANTHER" id="PTHR43213:SF5">
    <property type="entry name" value="BIFUNCTIONAL DTTP_UTP PYROPHOSPHATASE_METHYLTRANSFERASE PROTEIN-RELATED"/>
    <property type="match status" value="1"/>
</dbReference>
<feature type="site" description="Important for substrate specificity" evidence="3">
    <location>
        <position position="76"/>
    </location>
</feature>
<organism evidence="4 5">
    <name type="scientific">Lancefieldella parvula</name>
    <dbReference type="NCBI Taxonomy" id="1382"/>
    <lineage>
        <taxon>Bacteria</taxon>
        <taxon>Bacillati</taxon>
        <taxon>Actinomycetota</taxon>
        <taxon>Coriobacteriia</taxon>
        <taxon>Coriobacteriales</taxon>
        <taxon>Atopobiaceae</taxon>
        <taxon>Lancefieldella</taxon>
    </lineage>
</organism>
<comment type="cofactor">
    <cofactor evidence="1 3">
        <name>a divalent metal cation</name>
        <dbReference type="ChEBI" id="CHEBI:60240"/>
    </cofactor>
</comment>
<dbReference type="InterPro" id="IPR029001">
    <property type="entry name" value="ITPase-like_fam"/>
</dbReference>
<evidence type="ECO:0000256" key="2">
    <source>
        <dbReference type="ARBA" id="ARBA00022801"/>
    </source>
</evidence>
<name>A0A9E7D487_9ACTN</name>
<comment type="catalytic activity">
    <reaction evidence="3">
        <text>dTTP + H2O = dTMP + diphosphate + H(+)</text>
        <dbReference type="Rhea" id="RHEA:28534"/>
        <dbReference type="ChEBI" id="CHEBI:15377"/>
        <dbReference type="ChEBI" id="CHEBI:15378"/>
        <dbReference type="ChEBI" id="CHEBI:33019"/>
        <dbReference type="ChEBI" id="CHEBI:37568"/>
        <dbReference type="ChEBI" id="CHEBI:63528"/>
        <dbReference type="EC" id="3.6.1.9"/>
    </reaction>
</comment>
<dbReference type="InterPro" id="IPR003697">
    <property type="entry name" value="Maf-like"/>
</dbReference>
<dbReference type="PANTHER" id="PTHR43213">
    <property type="entry name" value="BIFUNCTIONAL DTTP/UTP PYROPHOSPHATASE/METHYLTRANSFERASE PROTEIN-RELATED"/>
    <property type="match status" value="1"/>
</dbReference>
<dbReference type="Proteomes" id="UP000831562">
    <property type="component" value="Chromosome"/>
</dbReference>
<evidence type="ECO:0000256" key="1">
    <source>
        <dbReference type="ARBA" id="ARBA00001968"/>
    </source>
</evidence>
<comment type="subcellular location">
    <subcellularLocation>
        <location evidence="3">Cytoplasm</location>
    </subcellularLocation>
</comment>
<feature type="site" description="Important for substrate specificity" evidence="3">
    <location>
        <position position="172"/>
    </location>
</feature>
<dbReference type="Gene3D" id="3.90.950.10">
    <property type="match status" value="1"/>
</dbReference>
<dbReference type="PIRSF" id="PIRSF006305">
    <property type="entry name" value="Maf"/>
    <property type="match status" value="1"/>
</dbReference>
<dbReference type="SUPFAM" id="SSF52972">
    <property type="entry name" value="ITPase-like"/>
    <property type="match status" value="1"/>
</dbReference>
<dbReference type="HAMAP" id="MF_00528">
    <property type="entry name" value="Maf"/>
    <property type="match status" value="1"/>
</dbReference>
<keyword evidence="3" id="KW-0963">Cytoplasm</keyword>
<comment type="catalytic activity">
    <reaction evidence="3">
        <text>UTP + H2O = UMP + diphosphate + H(+)</text>
        <dbReference type="Rhea" id="RHEA:29395"/>
        <dbReference type="ChEBI" id="CHEBI:15377"/>
        <dbReference type="ChEBI" id="CHEBI:15378"/>
        <dbReference type="ChEBI" id="CHEBI:33019"/>
        <dbReference type="ChEBI" id="CHEBI:46398"/>
        <dbReference type="ChEBI" id="CHEBI:57865"/>
        <dbReference type="EC" id="3.6.1.9"/>
    </reaction>
</comment>
<reference evidence="4" key="1">
    <citation type="submission" date="2022-05" db="EMBL/GenBank/DDBJ databases">
        <title>Using nanopore sequencing to obtain complete genomes from saliva samples.</title>
        <authorList>
            <person name="Baker J.L."/>
        </authorList>
    </citation>
    <scope>NUCLEOTIDE SEQUENCE</scope>
    <source>
        <strain evidence="4">JCVI-JB-Lp32</strain>
    </source>
</reference>
<feature type="site" description="Important for substrate specificity" evidence="3">
    <location>
        <position position="9"/>
    </location>
</feature>
<dbReference type="CDD" id="cd00555">
    <property type="entry name" value="Maf"/>
    <property type="match status" value="1"/>
</dbReference>
<sequence>MILASQSPRRLELMQSMGIDPQVMPADIVEICREDEKPLALVKRLAQEKAIAICYKLMEQPNFEQLNNEIVLAADTIVWTDDGEVFGKPRNVEDAKYMLSKLSGQTHHVSTGVALRRFKAFKSPSPNGAPSVVAVAFVETTDVTFFELSEDEIAAYVTSGEPMDKAGAYGIQGNGRYLVQSIQGDYENVVGLPVSLLSRELVKFTGNHDYLEHALAGRKH</sequence>
<gene>
    <name evidence="4" type="ORF">M3I19_03560</name>
</gene>
<accession>A0A9E7D487</accession>
<proteinExistence type="inferred from homology"/>
<dbReference type="GO" id="GO:0009117">
    <property type="term" value="P:nucleotide metabolic process"/>
    <property type="evidence" value="ECO:0007669"/>
    <property type="project" value="UniProtKB-KW"/>
</dbReference>
<dbReference type="GO" id="GO:0047429">
    <property type="term" value="F:nucleoside triphosphate diphosphatase activity"/>
    <property type="evidence" value="ECO:0007669"/>
    <property type="project" value="UniProtKB-EC"/>
</dbReference>
<keyword evidence="3" id="KW-0546">Nucleotide metabolism</keyword>
<dbReference type="EC" id="3.6.1.9" evidence="3"/>
<comment type="function">
    <text evidence="3">Nucleoside triphosphate pyrophosphatase that hydrolyzes dTTP and UTP. May have a dual role in cell division arrest and in preventing the incorporation of modified nucleotides into cellular nucleic acids.</text>
</comment>
<dbReference type="NCBIfam" id="TIGR00172">
    <property type="entry name" value="maf"/>
    <property type="match status" value="1"/>
</dbReference>
<keyword evidence="2 3" id="KW-0378">Hydrolase</keyword>